<dbReference type="EMBL" id="JALJZS010000001">
    <property type="protein sequence ID" value="MCP1997614.1"/>
    <property type="molecule type" value="Genomic_DNA"/>
</dbReference>
<comment type="caution">
    <text evidence="1">The sequence shown here is derived from an EMBL/GenBank/DDBJ whole genome shotgun (WGS) entry which is preliminary data.</text>
</comment>
<sequence length="457" mass="50521">MAMRPSEGTWLLMLCVVAVLTATFLFVIARLLRALTTVVASRMSRLVPRRVSNVIAVVVTALLVWSVASNFIVRTALNVLDSSFAELDRLFEPEQPRPADPEKTGGTHSLIGWEELGRTGRRYVASGPSAEEIRAFTGRPALAPVRVYVGLRGADTAKKRAELALKELQRQGGFDRANLVVITPTGTGWVDPSAIDSVEFLHHGDVASVAVQYSYLNSPLSLLVQPDLGAEAARALFLEIYRYWTSLPRDKRPKLYLHGLSLGALNSEKSVEFFEILSDPINGALWSGSPFGSRLWRSFTEGRNEGSPAWLPTFGNGQLVRFMNQGGATLPKDTPWEPLRIVYLQYASDPITFFDLRIAYHPPAWLADPRGPDVSPSLRWFPIVTMLQVAIDMGFANNAPMGFGHVFAPEHYTDAWVTLTDPPGWTQDQLARLKKYLASEARKPDTDLAPAYEDRGG</sequence>
<dbReference type="Proteomes" id="UP001205486">
    <property type="component" value="Unassembled WGS sequence"/>
</dbReference>
<keyword evidence="2" id="KW-1185">Reference proteome</keyword>
<name>A0ACC6AD15_NITWI</name>
<evidence type="ECO:0000313" key="2">
    <source>
        <dbReference type="Proteomes" id="UP001205486"/>
    </source>
</evidence>
<evidence type="ECO:0000313" key="1">
    <source>
        <dbReference type="EMBL" id="MCP1997614.1"/>
    </source>
</evidence>
<gene>
    <name evidence="1" type="ORF">J2S34_000036</name>
</gene>
<reference evidence="1" key="1">
    <citation type="submission" date="2022-03" db="EMBL/GenBank/DDBJ databases">
        <title>Interactions between chemoautotrophic and heterotrophic bacteria.</title>
        <authorList>
            <person name="Santoro A."/>
        </authorList>
    </citation>
    <scope>NUCLEOTIDE SEQUENCE</scope>
    <source>
        <strain evidence="1">Nb-106</strain>
    </source>
</reference>
<accession>A0ACC6AD15</accession>
<organism evidence="1 2">
    <name type="scientific">Nitrobacter winogradskyi</name>
    <name type="common">Nitrobacter agilis</name>
    <dbReference type="NCBI Taxonomy" id="913"/>
    <lineage>
        <taxon>Bacteria</taxon>
        <taxon>Pseudomonadati</taxon>
        <taxon>Pseudomonadota</taxon>
        <taxon>Alphaproteobacteria</taxon>
        <taxon>Hyphomicrobiales</taxon>
        <taxon>Nitrobacteraceae</taxon>
        <taxon>Nitrobacter</taxon>
    </lineage>
</organism>
<protein>
    <submittedName>
        <fullName evidence="1">Membrane protein</fullName>
    </submittedName>
</protein>
<proteinExistence type="predicted"/>